<proteinExistence type="predicted"/>
<organism evidence="1 2">
    <name type="scientific">Senna tora</name>
    <dbReference type="NCBI Taxonomy" id="362788"/>
    <lineage>
        <taxon>Eukaryota</taxon>
        <taxon>Viridiplantae</taxon>
        <taxon>Streptophyta</taxon>
        <taxon>Embryophyta</taxon>
        <taxon>Tracheophyta</taxon>
        <taxon>Spermatophyta</taxon>
        <taxon>Magnoliopsida</taxon>
        <taxon>eudicotyledons</taxon>
        <taxon>Gunneridae</taxon>
        <taxon>Pentapetalae</taxon>
        <taxon>rosids</taxon>
        <taxon>fabids</taxon>
        <taxon>Fabales</taxon>
        <taxon>Fabaceae</taxon>
        <taxon>Caesalpinioideae</taxon>
        <taxon>Cassia clade</taxon>
        <taxon>Senna</taxon>
    </lineage>
</organism>
<keyword evidence="2" id="KW-1185">Reference proteome</keyword>
<sequence>MDADVVIDDVETSGDFVCAL</sequence>
<dbReference type="AlphaFoldDB" id="A0A835CH00"/>
<evidence type="ECO:0000313" key="2">
    <source>
        <dbReference type="Proteomes" id="UP000634136"/>
    </source>
</evidence>
<dbReference type="EMBL" id="JAAIUW010000003">
    <property type="protein sequence ID" value="KAF7839925.1"/>
    <property type="molecule type" value="Genomic_DNA"/>
</dbReference>
<gene>
    <name evidence="1" type="ORF">G2W53_008407</name>
</gene>
<reference evidence="1" key="1">
    <citation type="submission" date="2020-09" db="EMBL/GenBank/DDBJ databases">
        <title>Genome-Enabled Discovery of Anthraquinone Biosynthesis in Senna tora.</title>
        <authorList>
            <person name="Kang S.-H."/>
            <person name="Pandey R.P."/>
            <person name="Lee C.-M."/>
            <person name="Sim J.-S."/>
            <person name="Jeong J.-T."/>
            <person name="Choi B.-S."/>
            <person name="Jung M."/>
            <person name="Ginzburg D."/>
            <person name="Zhao K."/>
            <person name="Won S.Y."/>
            <person name="Oh T.-J."/>
            <person name="Yu Y."/>
            <person name="Kim N.-H."/>
            <person name="Lee O.R."/>
            <person name="Lee T.-H."/>
            <person name="Bashyal P."/>
            <person name="Kim T.-S."/>
            <person name="Lee W.-H."/>
            <person name="Kawkins C."/>
            <person name="Kim C.-K."/>
            <person name="Kim J.S."/>
            <person name="Ahn B.O."/>
            <person name="Rhee S.Y."/>
            <person name="Sohng J.K."/>
        </authorList>
    </citation>
    <scope>NUCLEOTIDE SEQUENCE</scope>
    <source>
        <tissue evidence="1">Leaf</tissue>
    </source>
</reference>
<name>A0A835CH00_9FABA</name>
<accession>A0A835CH00</accession>
<evidence type="ECO:0000313" key="1">
    <source>
        <dbReference type="EMBL" id="KAF7839925.1"/>
    </source>
</evidence>
<protein>
    <submittedName>
        <fullName evidence="1">Uncharacterized protein</fullName>
    </submittedName>
</protein>
<comment type="caution">
    <text evidence="1">The sequence shown here is derived from an EMBL/GenBank/DDBJ whole genome shotgun (WGS) entry which is preliminary data.</text>
</comment>
<dbReference type="Proteomes" id="UP000634136">
    <property type="component" value="Unassembled WGS sequence"/>
</dbReference>